<keyword evidence="8" id="KW-1185">Reference proteome</keyword>
<protein>
    <recommendedName>
        <fullName evidence="5">Flavin-dependent monooxygenase</fullName>
    </recommendedName>
    <alternativeName>
        <fullName evidence="5">TetX monooxygenase</fullName>
        <shortName evidence="5">TetX</shortName>
        <ecNumber evidence="5">1.14.13.-</ecNumber>
    </alternativeName>
</protein>
<dbReference type="AlphaFoldDB" id="A0A9X3X877"/>
<evidence type="ECO:0000256" key="5">
    <source>
        <dbReference type="HAMAP-Rule" id="MF_00845"/>
    </source>
</evidence>
<evidence type="ECO:0000256" key="2">
    <source>
        <dbReference type="ARBA" id="ARBA00022827"/>
    </source>
</evidence>
<feature type="domain" description="FAD-binding" evidence="6">
    <location>
        <begin position="2"/>
        <end position="324"/>
    </location>
</feature>
<comment type="similarity">
    <text evidence="5">Belongs to the aromatic-ring hydroxylase family. TetX subfamily.</text>
</comment>
<comment type="domain">
    <text evidence="5">Consists of an N-terminal FAD-binding domain with a Rossman fold and a C-terminal substrate-binding domain.</text>
</comment>
<dbReference type="SUPFAM" id="SSF51905">
    <property type="entry name" value="FAD/NAD(P)-binding domain"/>
    <property type="match status" value="1"/>
</dbReference>
<comment type="subcellular location">
    <subcellularLocation>
        <location evidence="5">Cytoplasm</location>
    </subcellularLocation>
</comment>
<dbReference type="PANTHER" id="PTHR46972">
    <property type="entry name" value="MONOOXYGENASE ASQM-RELATED"/>
    <property type="match status" value="1"/>
</dbReference>
<dbReference type="Proteomes" id="UP001151081">
    <property type="component" value="Unassembled WGS sequence"/>
</dbReference>
<dbReference type="GO" id="GO:0004497">
    <property type="term" value="F:monooxygenase activity"/>
    <property type="evidence" value="ECO:0007669"/>
    <property type="project" value="UniProtKB-UniRule"/>
</dbReference>
<feature type="binding site" evidence="5">
    <location>
        <position position="46"/>
    </location>
    <ligand>
        <name>FAD</name>
        <dbReference type="ChEBI" id="CHEBI:57692"/>
    </ligand>
</feature>
<dbReference type="EC" id="1.14.13.-" evidence="5"/>
<feature type="binding site" evidence="5">
    <location>
        <position position="39"/>
    </location>
    <ligand>
        <name>NADPH</name>
        <dbReference type="ChEBI" id="CHEBI:57783"/>
    </ligand>
</feature>
<accession>A0A9X3X877</accession>
<keyword evidence="1 5" id="KW-0285">Flavoprotein</keyword>
<comment type="caution">
    <text evidence="7">The sequence shown here is derived from an EMBL/GenBank/DDBJ whole genome shotgun (WGS) entry which is preliminary data.</text>
</comment>
<dbReference type="InterPro" id="IPR043683">
    <property type="entry name" value="TetX_monooxygenase"/>
</dbReference>
<proteinExistence type="inferred from homology"/>
<name>A0A9X3X877_9BACT</name>
<evidence type="ECO:0000256" key="1">
    <source>
        <dbReference type="ARBA" id="ARBA00022630"/>
    </source>
</evidence>
<dbReference type="GO" id="GO:0046677">
    <property type="term" value="P:response to antibiotic"/>
    <property type="evidence" value="ECO:0007669"/>
    <property type="project" value="InterPro"/>
</dbReference>
<comment type="function">
    <text evidence="5">An FAD-requiring monooxygenase active on some tetracycline antibiotic derivatives, which leads to their inactivation. Hydroxylates carbon 11a of tetracycline and some analogs.</text>
</comment>
<dbReference type="PANTHER" id="PTHR46972:SF1">
    <property type="entry name" value="FAD DEPENDENT OXIDOREDUCTASE DOMAIN-CONTAINING PROTEIN"/>
    <property type="match status" value="1"/>
</dbReference>
<dbReference type="GO" id="GO:0071949">
    <property type="term" value="F:FAD binding"/>
    <property type="evidence" value="ECO:0007669"/>
    <property type="project" value="InterPro"/>
</dbReference>
<keyword evidence="4 5" id="KW-0503">Monooxygenase</keyword>
<evidence type="ECO:0000256" key="4">
    <source>
        <dbReference type="ARBA" id="ARBA00023033"/>
    </source>
</evidence>
<dbReference type="PRINTS" id="PR00420">
    <property type="entry name" value="RNGMNOXGNASE"/>
</dbReference>
<dbReference type="Pfam" id="PF01494">
    <property type="entry name" value="FAD_binding_3"/>
    <property type="match status" value="1"/>
</dbReference>
<dbReference type="HAMAP" id="MF_00845">
    <property type="entry name" value="TetX_monooxygenase"/>
    <property type="match status" value="1"/>
</dbReference>
<dbReference type="Gene3D" id="3.50.50.60">
    <property type="entry name" value="FAD/NAD(P)-binding domain"/>
    <property type="match status" value="1"/>
</dbReference>
<dbReference type="InterPro" id="IPR036188">
    <property type="entry name" value="FAD/NAD-bd_sf"/>
</dbReference>
<evidence type="ECO:0000313" key="7">
    <source>
        <dbReference type="EMBL" id="MDC3986022.1"/>
    </source>
</evidence>
<dbReference type="GO" id="GO:0005737">
    <property type="term" value="C:cytoplasm"/>
    <property type="evidence" value="ECO:0007669"/>
    <property type="project" value="UniProtKB-SubCell"/>
</dbReference>
<dbReference type="EMBL" id="JAGTJJ010000034">
    <property type="protein sequence ID" value="MDC3986022.1"/>
    <property type="molecule type" value="Genomic_DNA"/>
</dbReference>
<dbReference type="RefSeq" id="WP_272424350.1">
    <property type="nucleotide sequence ID" value="NZ_JAGTJJ010000034.1"/>
</dbReference>
<comment type="catalytic activity">
    <reaction evidence="5">
        <text>a tetracycline + NADPH + O2 + H(+) = an 11a-hydroxytetracycline + NADP(+) + H2O</text>
        <dbReference type="Rhea" id="RHEA:61444"/>
        <dbReference type="ChEBI" id="CHEBI:15377"/>
        <dbReference type="ChEBI" id="CHEBI:15378"/>
        <dbReference type="ChEBI" id="CHEBI:15379"/>
        <dbReference type="ChEBI" id="CHEBI:57783"/>
        <dbReference type="ChEBI" id="CHEBI:58349"/>
        <dbReference type="ChEBI" id="CHEBI:144644"/>
        <dbReference type="ChEBI" id="CHEBI:144645"/>
    </reaction>
</comment>
<sequence>MTPITIIGAGPGGLTLARVLHVHGIAATVYEADASADARTQGGMLDIHDYNGQLALKAAGLFDEFRRIIHEGGEATRVLDPHGTVLFDQPDDGSGGRPEVHRGDLRRILLDSLPHGTVQWGRKLTAIHPLGDEQHALTFADGSTVTTSLVVGADGAWSRIRPLLSDVKPAYVGTSFIETYLLDADARHPASAKVVGGGSLLALAPGKGIVAHRETNGVLHIYVALTKPQEWIAGIDFADPKAAKARVAAEFDGWAPELTALISDGETDPVPRRIHALPAGHRWARVPGVTLLGDAAHLMPPDGEGANLAMYDGAELGKAIAAHRGDLEAALVEYEETMFVRSAKAAAEAARTFELCFDDDNAPHGLIDFLTGGSAPTSSALSRAEQS</sequence>
<keyword evidence="5" id="KW-0521">NADP</keyword>
<gene>
    <name evidence="7" type="ORF">KEG57_36415</name>
</gene>
<keyword evidence="5" id="KW-0963">Cytoplasm</keyword>
<dbReference type="InterPro" id="IPR002938">
    <property type="entry name" value="FAD-bd"/>
</dbReference>
<comment type="subunit">
    <text evidence="5">Monomer.</text>
</comment>
<feature type="binding site" evidence="5">
    <location>
        <position position="102"/>
    </location>
    <ligand>
        <name>FAD</name>
        <dbReference type="ChEBI" id="CHEBI:57692"/>
    </ligand>
</feature>
<keyword evidence="5" id="KW-0547">Nucleotide-binding</keyword>
<organism evidence="7 8">
    <name type="scientific">Polyangium jinanense</name>
    <dbReference type="NCBI Taxonomy" id="2829994"/>
    <lineage>
        <taxon>Bacteria</taxon>
        <taxon>Pseudomonadati</taxon>
        <taxon>Myxococcota</taxon>
        <taxon>Polyangia</taxon>
        <taxon>Polyangiales</taxon>
        <taxon>Polyangiaceae</taxon>
        <taxon>Polyangium</taxon>
    </lineage>
</organism>
<feature type="binding site" evidence="5">
    <location>
        <position position="294"/>
    </location>
    <ligand>
        <name>FAD</name>
        <dbReference type="ChEBI" id="CHEBI:57692"/>
    </ligand>
</feature>
<evidence type="ECO:0000256" key="3">
    <source>
        <dbReference type="ARBA" id="ARBA00023002"/>
    </source>
</evidence>
<keyword evidence="2 5" id="KW-0274">FAD</keyword>
<comment type="cofactor">
    <cofactor evidence="5">
        <name>FAD</name>
        <dbReference type="ChEBI" id="CHEBI:57692"/>
    </cofactor>
</comment>
<evidence type="ECO:0000259" key="6">
    <source>
        <dbReference type="Pfam" id="PF01494"/>
    </source>
</evidence>
<reference evidence="7 8" key="1">
    <citation type="submission" date="2021-04" db="EMBL/GenBank/DDBJ databases">
        <title>Genome analysis of Polyangium sp.</title>
        <authorList>
            <person name="Li Y."/>
            <person name="Wang J."/>
        </authorList>
    </citation>
    <scope>NUCLEOTIDE SEQUENCE [LARGE SCALE GENOMIC DNA]</scope>
    <source>
        <strain evidence="7 8">SDU14</strain>
    </source>
</reference>
<keyword evidence="3 5" id="KW-0560">Oxidoreductase</keyword>
<evidence type="ECO:0000313" key="8">
    <source>
        <dbReference type="Proteomes" id="UP001151081"/>
    </source>
</evidence>